<protein>
    <recommendedName>
        <fullName evidence="3">Disease resistance R13L4/SHOC-2-like LRR domain-containing protein</fullName>
    </recommendedName>
</protein>
<keyword evidence="1" id="KW-0433">Leucine-rich repeat</keyword>
<dbReference type="FunFam" id="3.80.10.10:FF:000439">
    <property type="entry name" value="LRR receptor-like serine/threonine-protein kinase FLS2"/>
    <property type="match status" value="1"/>
</dbReference>
<dbReference type="InterPro" id="IPR055414">
    <property type="entry name" value="LRR_R13L4/SHOC2-like"/>
</dbReference>
<dbReference type="PANTHER" id="PTHR48057:SF7">
    <property type="entry name" value="LEUCINE-RICH REPEAT SERINE_THREONINE-PROTEIN KINASE 1"/>
    <property type="match status" value="1"/>
</dbReference>
<evidence type="ECO:0000313" key="4">
    <source>
        <dbReference type="EMBL" id="SVE48815.1"/>
    </source>
</evidence>
<evidence type="ECO:0000256" key="2">
    <source>
        <dbReference type="ARBA" id="ARBA00022737"/>
    </source>
</evidence>
<gene>
    <name evidence="4" type="ORF">METZ01_LOCUS501669</name>
</gene>
<dbReference type="InterPro" id="IPR003591">
    <property type="entry name" value="Leu-rich_rpt_typical-subtyp"/>
</dbReference>
<dbReference type="InterPro" id="IPR052595">
    <property type="entry name" value="LRRC69/RLP"/>
</dbReference>
<reference evidence="4" key="1">
    <citation type="submission" date="2018-05" db="EMBL/GenBank/DDBJ databases">
        <authorList>
            <person name="Lanie J.A."/>
            <person name="Ng W.-L."/>
            <person name="Kazmierczak K.M."/>
            <person name="Andrzejewski T.M."/>
            <person name="Davidsen T.M."/>
            <person name="Wayne K.J."/>
            <person name="Tettelin H."/>
            <person name="Glass J.I."/>
            <person name="Rusch D."/>
            <person name="Podicherti R."/>
            <person name="Tsui H.-C.T."/>
            <person name="Winkler M.E."/>
        </authorList>
    </citation>
    <scope>NUCLEOTIDE SEQUENCE</scope>
</reference>
<keyword evidence="2" id="KW-0677">Repeat</keyword>
<organism evidence="4">
    <name type="scientific">marine metagenome</name>
    <dbReference type="NCBI Taxonomy" id="408172"/>
    <lineage>
        <taxon>unclassified sequences</taxon>
        <taxon>metagenomes</taxon>
        <taxon>ecological metagenomes</taxon>
    </lineage>
</organism>
<dbReference type="AlphaFoldDB" id="A0A383DX83"/>
<feature type="domain" description="Disease resistance R13L4/SHOC-2-like LRR" evidence="3">
    <location>
        <begin position="85"/>
        <end position="185"/>
    </location>
</feature>
<proteinExistence type="predicted"/>
<dbReference type="EMBL" id="UINC01220767">
    <property type="protein sequence ID" value="SVE48815.1"/>
    <property type="molecule type" value="Genomic_DNA"/>
</dbReference>
<evidence type="ECO:0000256" key="1">
    <source>
        <dbReference type="ARBA" id="ARBA00022614"/>
    </source>
</evidence>
<name>A0A383DX83_9ZZZZ</name>
<sequence length="211" mass="22857">MKKLLLLLLIVGCEENSTEPEDCSGFAGGTAVLDECGNCVGGYTGLIACTQDCEDVEVKLWNRCYNIETTQAIGIEGGLPEIPPEIGQLINLKYLGLENNQIKGEIPPEIGQLDNLEYLFLSNNQLTGGIPSEIGNLPNLQVLALGYNQLTGSVPSEIGNLINLFDLWLADNQLTGTIPEEICNLSLNWDNSSNLNISNNQLCPPYPSCIE</sequence>
<feature type="non-terminal residue" evidence="4">
    <location>
        <position position="211"/>
    </location>
</feature>
<dbReference type="SUPFAM" id="SSF52058">
    <property type="entry name" value="L domain-like"/>
    <property type="match status" value="1"/>
</dbReference>
<evidence type="ECO:0000259" key="3">
    <source>
        <dbReference type="Pfam" id="PF23598"/>
    </source>
</evidence>
<accession>A0A383DX83</accession>
<dbReference type="SMART" id="SM00369">
    <property type="entry name" value="LRR_TYP"/>
    <property type="match status" value="3"/>
</dbReference>
<dbReference type="PANTHER" id="PTHR48057">
    <property type="entry name" value="LEUCINE-RICH REPEAT SERINE/THREONINE-PROTEIN KINASE 1"/>
    <property type="match status" value="1"/>
</dbReference>
<dbReference type="Pfam" id="PF23598">
    <property type="entry name" value="LRR_14"/>
    <property type="match status" value="1"/>
</dbReference>
<dbReference type="InterPro" id="IPR032675">
    <property type="entry name" value="LRR_dom_sf"/>
</dbReference>
<dbReference type="Gene3D" id="3.80.10.10">
    <property type="entry name" value="Ribonuclease Inhibitor"/>
    <property type="match status" value="1"/>
</dbReference>